<reference evidence="1 3" key="1">
    <citation type="journal article" date="2020" name="Stud. Mycol.">
        <title>101 Dothideomycetes genomes: a test case for predicting lifestyles and emergence of pathogens.</title>
        <authorList>
            <person name="Haridas S."/>
            <person name="Albert R."/>
            <person name="Binder M."/>
            <person name="Bloem J."/>
            <person name="Labutti K."/>
            <person name="Salamov A."/>
            <person name="Andreopoulos B."/>
            <person name="Baker S."/>
            <person name="Barry K."/>
            <person name="Bills G."/>
            <person name="Bluhm B."/>
            <person name="Cannon C."/>
            <person name="Castanera R."/>
            <person name="Culley D."/>
            <person name="Daum C."/>
            <person name="Ezra D."/>
            <person name="Gonzalez J."/>
            <person name="Henrissat B."/>
            <person name="Kuo A."/>
            <person name="Liang C."/>
            <person name="Lipzen A."/>
            <person name="Lutzoni F."/>
            <person name="Magnuson J."/>
            <person name="Mondo S."/>
            <person name="Nolan M."/>
            <person name="Ohm R."/>
            <person name="Pangilinan J."/>
            <person name="Park H.-J."/>
            <person name="Ramirez L."/>
            <person name="Alfaro M."/>
            <person name="Sun H."/>
            <person name="Tritt A."/>
            <person name="Yoshinaga Y."/>
            <person name="Zwiers L.-H."/>
            <person name="Turgeon B."/>
            <person name="Goodwin S."/>
            <person name="Spatafora J."/>
            <person name="Crous P."/>
            <person name="Grigoriev I."/>
        </authorList>
    </citation>
    <scope>NUCLEOTIDE SEQUENCE</scope>
    <source>
        <strain evidence="1 3">CBS 304.34</strain>
    </source>
</reference>
<reference evidence="3" key="2">
    <citation type="submission" date="2020-04" db="EMBL/GenBank/DDBJ databases">
        <authorList>
            <consortium name="NCBI Genome Project"/>
        </authorList>
    </citation>
    <scope>NUCLEOTIDE SEQUENCE</scope>
    <source>
        <strain evidence="3">CBS 304.34</strain>
    </source>
</reference>
<dbReference type="EMBL" id="MU003717">
    <property type="protein sequence ID" value="KAF2803489.1"/>
    <property type="molecule type" value="Genomic_DNA"/>
</dbReference>
<dbReference type="AlphaFoldDB" id="A0A6A6Y4D3"/>
<dbReference type="Proteomes" id="UP000504636">
    <property type="component" value="Unplaced"/>
</dbReference>
<keyword evidence="2" id="KW-1185">Reference proteome</keyword>
<accession>A0A6A6Y4D3</accession>
<organism evidence="1">
    <name type="scientific">Mytilinidion resinicola</name>
    <dbReference type="NCBI Taxonomy" id="574789"/>
    <lineage>
        <taxon>Eukaryota</taxon>
        <taxon>Fungi</taxon>
        <taxon>Dikarya</taxon>
        <taxon>Ascomycota</taxon>
        <taxon>Pezizomycotina</taxon>
        <taxon>Dothideomycetes</taxon>
        <taxon>Pleosporomycetidae</taxon>
        <taxon>Mytilinidiales</taxon>
        <taxon>Mytilinidiaceae</taxon>
        <taxon>Mytilinidion</taxon>
    </lineage>
</organism>
<evidence type="ECO:0000313" key="1">
    <source>
        <dbReference type="EMBL" id="KAF2803489.1"/>
    </source>
</evidence>
<reference evidence="3" key="3">
    <citation type="submission" date="2025-04" db="UniProtKB">
        <authorList>
            <consortium name="RefSeq"/>
        </authorList>
    </citation>
    <scope>IDENTIFICATION</scope>
    <source>
        <strain evidence="3">CBS 304.34</strain>
    </source>
</reference>
<evidence type="ECO:0000313" key="2">
    <source>
        <dbReference type="Proteomes" id="UP000504636"/>
    </source>
</evidence>
<gene>
    <name evidence="1 3" type="ORF">BDZ99DRAFT_165632</name>
</gene>
<dbReference type="OrthoDB" id="3257981at2759"/>
<proteinExistence type="predicted"/>
<dbReference type="GeneID" id="54453803"/>
<sequence length="157" mass="16924">MSNSLQQVFSASLLSSAWKLADPENLYPVILYKAEDCTSGDPTNLMEKGISSDTGSCLVIGYTFRVVGYTKQICEGLPTANTGPEPCNANVFKKLPGWDELTEKTGLDKDQIVWSSWQAYQANGNKNGYSITNTMAGGASAFRQGPTTPGLVPDPYL</sequence>
<name>A0A6A6Y4D3_9PEZI</name>
<dbReference type="RefSeq" id="XP_033570453.1">
    <property type="nucleotide sequence ID" value="XM_033712910.1"/>
</dbReference>
<evidence type="ECO:0000313" key="3">
    <source>
        <dbReference type="RefSeq" id="XP_033570453.1"/>
    </source>
</evidence>
<protein>
    <submittedName>
        <fullName evidence="1 3">Uncharacterized protein</fullName>
    </submittedName>
</protein>